<dbReference type="Proteomes" id="UP000281553">
    <property type="component" value="Unassembled WGS sequence"/>
</dbReference>
<keyword evidence="2" id="KW-1185">Reference proteome</keyword>
<sequence length="124" mass="13651">MFTGSAPSGGGLLFLPPALLEWRQNVTRASSVEALNCLAKQLEAAVAWDKSIMKAYCFVDLTGLLVLVAAAIMNDLAGLNDVPYGAFPRATIRDHRPEQFEPFSTPAPETEYRRYKNHSHVLTD</sequence>
<evidence type="ECO:0000313" key="1">
    <source>
        <dbReference type="EMBL" id="VDN14777.1"/>
    </source>
</evidence>
<accession>A0A3P7LSU9</accession>
<dbReference type="AlphaFoldDB" id="A0A3P7LSU9"/>
<proteinExistence type="predicted"/>
<organism evidence="1 2">
    <name type="scientific">Dibothriocephalus latus</name>
    <name type="common">Fish tapeworm</name>
    <name type="synonym">Diphyllobothrium latum</name>
    <dbReference type="NCBI Taxonomy" id="60516"/>
    <lineage>
        <taxon>Eukaryota</taxon>
        <taxon>Metazoa</taxon>
        <taxon>Spiralia</taxon>
        <taxon>Lophotrochozoa</taxon>
        <taxon>Platyhelminthes</taxon>
        <taxon>Cestoda</taxon>
        <taxon>Eucestoda</taxon>
        <taxon>Diphyllobothriidea</taxon>
        <taxon>Diphyllobothriidae</taxon>
        <taxon>Dibothriocephalus</taxon>
    </lineage>
</organism>
<name>A0A3P7LSU9_DIBLA</name>
<protein>
    <submittedName>
        <fullName evidence="1">Uncharacterized protein</fullName>
    </submittedName>
</protein>
<gene>
    <name evidence="1" type="ORF">DILT_LOCUS10608</name>
</gene>
<evidence type="ECO:0000313" key="2">
    <source>
        <dbReference type="Proteomes" id="UP000281553"/>
    </source>
</evidence>
<reference evidence="1 2" key="1">
    <citation type="submission" date="2018-11" db="EMBL/GenBank/DDBJ databases">
        <authorList>
            <consortium name="Pathogen Informatics"/>
        </authorList>
    </citation>
    <scope>NUCLEOTIDE SEQUENCE [LARGE SCALE GENOMIC DNA]</scope>
</reference>
<dbReference type="EMBL" id="UYRU01060354">
    <property type="protein sequence ID" value="VDN14777.1"/>
    <property type="molecule type" value="Genomic_DNA"/>
</dbReference>